<keyword evidence="3" id="KW-1185">Reference proteome</keyword>
<accession>A0ABP1QTJ9</accession>
<feature type="region of interest" description="Disordered" evidence="1">
    <location>
        <begin position="87"/>
        <end position="122"/>
    </location>
</feature>
<name>A0ABP1QTJ9_9HEXA</name>
<dbReference type="Proteomes" id="UP001642540">
    <property type="component" value="Unassembled WGS sequence"/>
</dbReference>
<evidence type="ECO:0000256" key="1">
    <source>
        <dbReference type="SAM" id="MobiDB-lite"/>
    </source>
</evidence>
<sequence>MQLHVTNRSWCDYFIWSPKGTFNTRINRDKSTQQLWDAMKIKLERFWLEDIGPELINSRLMRGYKEYNLPPLRLATRLNKLKKKIEDNKENVTNDDNQTAEVREDGGIRGAPATGTGDGIRP</sequence>
<dbReference type="InterPro" id="IPR011604">
    <property type="entry name" value="PDDEXK-like_dom_sf"/>
</dbReference>
<proteinExistence type="predicted"/>
<evidence type="ECO:0000313" key="3">
    <source>
        <dbReference type="Proteomes" id="UP001642540"/>
    </source>
</evidence>
<gene>
    <name evidence="2" type="ORF">ODALV1_LOCUS14631</name>
</gene>
<comment type="caution">
    <text evidence="2">The sequence shown here is derived from an EMBL/GenBank/DDBJ whole genome shotgun (WGS) entry which is preliminary data.</text>
</comment>
<dbReference type="EMBL" id="CAXLJM020000046">
    <property type="protein sequence ID" value="CAL8110998.1"/>
    <property type="molecule type" value="Genomic_DNA"/>
</dbReference>
<reference evidence="2 3" key="1">
    <citation type="submission" date="2024-08" db="EMBL/GenBank/DDBJ databases">
        <authorList>
            <person name="Cucini C."/>
            <person name="Frati F."/>
        </authorList>
    </citation>
    <scope>NUCLEOTIDE SEQUENCE [LARGE SCALE GENOMIC DNA]</scope>
</reference>
<protein>
    <submittedName>
        <fullName evidence="2">Uncharacterized protein</fullName>
    </submittedName>
</protein>
<organism evidence="2 3">
    <name type="scientific">Orchesella dallaii</name>
    <dbReference type="NCBI Taxonomy" id="48710"/>
    <lineage>
        <taxon>Eukaryota</taxon>
        <taxon>Metazoa</taxon>
        <taxon>Ecdysozoa</taxon>
        <taxon>Arthropoda</taxon>
        <taxon>Hexapoda</taxon>
        <taxon>Collembola</taxon>
        <taxon>Entomobryomorpha</taxon>
        <taxon>Entomobryoidea</taxon>
        <taxon>Orchesellidae</taxon>
        <taxon>Orchesellinae</taxon>
        <taxon>Orchesella</taxon>
    </lineage>
</organism>
<dbReference type="Gene3D" id="3.90.320.10">
    <property type="match status" value="1"/>
</dbReference>
<evidence type="ECO:0000313" key="2">
    <source>
        <dbReference type="EMBL" id="CAL8110998.1"/>
    </source>
</evidence>